<comment type="similarity">
    <text evidence="2">Belongs to the wax synthase family.</text>
</comment>
<protein>
    <submittedName>
        <fullName evidence="9">SirH</fullName>
    </submittedName>
</protein>
<evidence type="ECO:0000256" key="6">
    <source>
        <dbReference type="ARBA" id="ARBA00023136"/>
    </source>
</evidence>
<evidence type="ECO:0000256" key="2">
    <source>
        <dbReference type="ARBA" id="ARBA00007282"/>
    </source>
</evidence>
<dbReference type="HOGENOM" id="CLU_032731_1_1_1"/>
<dbReference type="OMA" id="CPRSSFI"/>
<evidence type="ECO:0000259" key="8">
    <source>
        <dbReference type="Pfam" id="PF13813"/>
    </source>
</evidence>
<dbReference type="EMBL" id="JH921436">
    <property type="protein sequence ID" value="EKD17400.1"/>
    <property type="molecule type" value="Genomic_DNA"/>
</dbReference>
<feature type="domain" description="Wax synthase" evidence="8">
    <location>
        <begin position="221"/>
        <end position="308"/>
    </location>
</feature>
<evidence type="ECO:0000313" key="9">
    <source>
        <dbReference type="EMBL" id="EKD17400.1"/>
    </source>
</evidence>
<dbReference type="KEGG" id="mbe:MBM_04261"/>
<reference evidence="9 10" key="1">
    <citation type="journal article" date="2012" name="BMC Genomics">
        <title>Sequencing the genome of Marssonina brunnea reveals fungus-poplar co-evolution.</title>
        <authorList>
            <person name="Zhu S."/>
            <person name="Cao Y.-Z."/>
            <person name="Jiang C."/>
            <person name="Tan B.-Y."/>
            <person name="Wang Z."/>
            <person name="Feng S."/>
            <person name="Zhang L."/>
            <person name="Su X.-H."/>
            <person name="Brejova B."/>
            <person name="Vinar T."/>
            <person name="Xu M."/>
            <person name="Wang M.-X."/>
            <person name="Zhang S.-G."/>
            <person name="Huang M.-R."/>
            <person name="Wu R."/>
            <person name="Zhou Y."/>
        </authorList>
    </citation>
    <scope>NUCLEOTIDE SEQUENCE [LARGE SCALE GENOMIC DNA]</scope>
    <source>
        <strain evidence="9 10">MB_m1</strain>
    </source>
</reference>
<dbReference type="GO" id="GO:0006629">
    <property type="term" value="P:lipid metabolic process"/>
    <property type="evidence" value="ECO:0007669"/>
    <property type="project" value="InterPro"/>
</dbReference>
<keyword evidence="5 7" id="KW-1133">Transmembrane helix</keyword>
<dbReference type="AlphaFoldDB" id="K1WIC7"/>
<gene>
    <name evidence="9" type="ORF">MBM_04261</name>
</gene>
<feature type="transmembrane region" description="Helical" evidence="7">
    <location>
        <begin position="276"/>
        <end position="296"/>
    </location>
</feature>
<dbReference type="InterPro" id="IPR032805">
    <property type="entry name" value="Wax_synthase_dom"/>
</dbReference>
<sequence>MSLFQDRHPPPGWIHGLLTAACILSIALPPGFLRVSSGAIISGIYLYMLGWTAEQSRDAYLLGVSTSILVLRWIDLVVLHRPERDFWKKAGSATGRADGRAPNDALGRLKWFFFLWNNQRGVGWNIEPDCLPPPVGEDCPRSSFIKYNLISGLAAYLGLDAVQLMLRDAYALEITPFFEMPMTKQVFISWAAAFKLYCTISLLYSLGAVTVLVHIFDPVDWPPMFGSFHQDAWSIRRMWGKCWHQMMRRPCAEAGRITKEACGLRKGTFGSRYSQIWIGFAMSALIHHAGATVSMFADGGYWQAMFFMVQPVGIMFEDGIIEAGKRFGLDPAIRILLGIFMVLLVFEIHSFVSAEIMA</sequence>
<evidence type="ECO:0000256" key="7">
    <source>
        <dbReference type="SAM" id="Phobius"/>
    </source>
</evidence>
<dbReference type="GO" id="GO:0016020">
    <property type="term" value="C:membrane"/>
    <property type="evidence" value="ECO:0007669"/>
    <property type="project" value="UniProtKB-SubCell"/>
</dbReference>
<evidence type="ECO:0000313" key="10">
    <source>
        <dbReference type="Proteomes" id="UP000006753"/>
    </source>
</evidence>
<evidence type="ECO:0000256" key="1">
    <source>
        <dbReference type="ARBA" id="ARBA00004141"/>
    </source>
</evidence>
<dbReference type="PANTHER" id="PTHR31595">
    <property type="entry name" value="LONG-CHAIN-ALCOHOL O-FATTY-ACYLTRANSFERASE 3-RELATED"/>
    <property type="match status" value="1"/>
</dbReference>
<accession>K1WIC7</accession>
<dbReference type="eggNOG" id="ENOG502SHW9">
    <property type="taxonomic scope" value="Eukaryota"/>
</dbReference>
<feature type="transmembrane region" description="Helical" evidence="7">
    <location>
        <begin position="12"/>
        <end position="28"/>
    </location>
</feature>
<keyword evidence="6 7" id="KW-0472">Membrane</keyword>
<dbReference type="PANTHER" id="PTHR31595:SF67">
    <property type="entry name" value="WAX SYNTHASE DOMAIN-CONTAINING PROTEIN"/>
    <property type="match status" value="1"/>
</dbReference>
<evidence type="ECO:0000256" key="5">
    <source>
        <dbReference type="ARBA" id="ARBA00022989"/>
    </source>
</evidence>
<dbReference type="InterPro" id="IPR044851">
    <property type="entry name" value="Wax_synthase"/>
</dbReference>
<feature type="transmembrane region" description="Helical" evidence="7">
    <location>
        <begin position="333"/>
        <end position="352"/>
    </location>
</feature>
<dbReference type="OrthoDB" id="1077582at2759"/>
<evidence type="ECO:0000256" key="3">
    <source>
        <dbReference type="ARBA" id="ARBA00022679"/>
    </source>
</evidence>
<dbReference type="GeneID" id="18760196"/>
<proteinExistence type="inferred from homology"/>
<dbReference type="Pfam" id="PF13813">
    <property type="entry name" value="MBOAT_2"/>
    <property type="match status" value="1"/>
</dbReference>
<organism evidence="9 10">
    <name type="scientific">Marssonina brunnea f. sp. multigermtubi (strain MB_m1)</name>
    <name type="common">Marssonina leaf spot fungus</name>
    <dbReference type="NCBI Taxonomy" id="1072389"/>
    <lineage>
        <taxon>Eukaryota</taxon>
        <taxon>Fungi</taxon>
        <taxon>Dikarya</taxon>
        <taxon>Ascomycota</taxon>
        <taxon>Pezizomycotina</taxon>
        <taxon>Leotiomycetes</taxon>
        <taxon>Helotiales</taxon>
        <taxon>Drepanopezizaceae</taxon>
        <taxon>Drepanopeziza</taxon>
    </lineage>
</organism>
<dbReference type="Proteomes" id="UP000006753">
    <property type="component" value="Unassembled WGS sequence"/>
</dbReference>
<dbReference type="InParanoid" id="K1WIC7"/>
<dbReference type="PROSITE" id="PS51257">
    <property type="entry name" value="PROKAR_LIPOPROTEIN"/>
    <property type="match status" value="1"/>
</dbReference>
<dbReference type="GO" id="GO:0008374">
    <property type="term" value="F:O-acyltransferase activity"/>
    <property type="evidence" value="ECO:0007669"/>
    <property type="project" value="InterPro"/>
</dbReference>
<keyword evidence="10" id="KW-1185">Reference proteome</keyword>
<feature type="transmembrane region" description="Helical" evidence="7">
    <location>
        <begin position="186"/>
        <end position="216"/>
    </location>
</feature>
<keyword evidence="4 7" id="KW-0812">Transmembrane</keyword>
<keyword evidence="3" id="KW-0808">Transferase</keyword>
<comment type="subcellular location">
    <subcellularLocation>
        <location evidence="1">Membrane</location>
        <topology evidence="1">Multi-pass membrane protein</topology>
    </subcellularLocation>
</comment>
<name>K1WIC7_MARBU</name>
<evidence type="ECO:0000256" key="4">
    <source>
        <dbReference type="ARBA" id="ARBA00022692"/>
    </source>
</evidence>